<name>A0ABV6KFG8_9BACI</name>
<feature type="domain" description="M23ase beta-sheet core" evidence="2">
    <location>
        <begin position="208"/>
        <end position="335"/>
    </location>
</feature>
<keyword evidence="1" id="KW-0732">Signal</keyword>
<accession>A0ABV6KFG8</accession>
<dbReference type="InterPro" id="IPR050570">
    <property type="entry name" value="Cell_wall_metabolism_enzyme"/>
</dbReference>
<comment type="caution">
    <text evidence="3">The sequence shown here is derived from an EMBL/GenBank/DDBJ whole genome shotgun (WGS) entry which is preliminary data.</text>
</comment>
<proteinExistence type="predicted"/>
<sequence>MMKRTHRFMYVVFLALLLGGCQGQASDEEVVNEKQQHQTENENEEKLDITISENEARFKVDDLMEIVGGEWEFDQIHRSLHVTINEDQYYLVDGVPVLERNGEYIPSEDVYLIVEGNEGTEEIYLPVEFLEIVLGTSVVYEEEQVSFQWFGPTERVGGPPEAFLFDDWDVEQMVEYLSFLEKPIKGAQVSTIANHLPGAPRAYRNGFHEGIDWYDFASGGGISTETPIYAMGDGVVVRADHDFTEYESTEVRNQDLAYTAELGDTPEYIFDRLRGRQVWVQYQGGVMNRFAHLHDIPNELQVGDRVSAETIIGYVGNSGTSDGVAENYEAGLHLHQDLLIFGELFWKPLSQTEVREVLERIWD</sequence>
<dbReference type="Gene3D" id="2.70.70.10">
    <property type="entry name" value="Glucose Permease (Domain IIA)"/>
    <property type="match status" value="1"/>
</dbReference>
<dbReference type="InterPro" id="IPR016047">
    <property type="entry name" value="M23ase_b-sheet_dom"/>
</dbReference>
<feature type="chain" id="PRO_5046240756" evidence="1">
    <location>
        <begin position="26"/>
        <end position="363"/>
    </location>
</feature>
<keyword evidence="3" id="KW-0378">Hydrolase</keyword>
<dbReference type="EC" id="3.4.24.-" evidence="3"/>
<dbReference type="PANTHER" id="PTHR21666">
    <property type="entry name" value="PEPTIDASE-RELATED"/>
    <property type="match status" value="1"/>
</dbReference>
<feature type="signal peptide" evidence="1">
    <location>
        <begin position="1"/>
        <end position="25"/>
    </location>
</feature>
<keyword evidence="4" id="KW-1185">Reference proteome</keyword>
<evidence type="ECO:0000313" key="4">
    <source>
        <dbReference type="Proteomes" id="UP001589838"/>
    </source>
</evidence>
<dbReference type="Proteomes" id="UP001589838">
    <property type="component" value="Unassembled WGS sequence"/>
</dbReference>
<protein>
    <submittedName>
        <fullName evidence="3">M23 family metallopeptidase</fullName>
        <ecNumber evidence="3">3.4.24.-</ecNumber>
    </submittedName>
</protein>
<dbReference type="SUPFAM" id="SSF51261">
    <property type="entry name" value="Duplicated hybrid motif"/>
    <property type="match status" value="1"/>
</dbReference>
<dbReference type="EMBL" id="JBHLUX010000024">
    <property type="protein sequence ID" value="MFC0470581.1"/>
    <property type="molecule type" value="Genomic_DNA"/>
</dbReference>
<dbReference type="PANTHER" id="PTHR21666:SF270">
    <property type="entry name" value="MUREIN HYDROLASE ACTIVATOR ENVC"/>
    <property type="match status" value="1"/>
</dbReference>
<dbReference type="PROSITE" id="PS51257">
    <property type="entry name" value="PROKAR_LIPOPROTEIN"/>
    <property type="match status" value="1"/>
</dbReference>
<reference evidence="3 4" key="1">
    <citation type="submission" date="2024-09" db="EMBL/GenBank/DDBJ databases">
        <authorList>
            <person name="Sun Q."/>
            <person name="Mori K."/>
        </authorList>
    </citation>
    <scope>NUCLEOTIDE SEQUENCE [LARGE SCALE GENOMIC DNA]</scope>
    <source>
        <strain evidence="3 4">NCAIM B.02610</strain>
    </source>
</reference>
<evidence type="ECO:0000256" key="1">
    <source>
        <dbReference type="SAM" id="SignalP"/>
    </source>
</evidence>
<dbReference type="Pfam" id="PF01551">
    <property type="entry name" value="Peptidase_M23"/>
    <property type="match status" value="1"/>
</dbReference>
<dbReference type="GO" id="GO:0016787">
    <property type="term" value="F:hydrolase activity"/>
    <property type="evidence" value="ECO:0007669"/>
    <property type="project" value="UniProtKB-KW"/>
</dbReference>
<dbReference type="RefSeq" id="WP_335959083.1">
    <property type="nucleotide sequence ID" value="NZ_JAXBLX010000004.1"/>
</dbReference>
<organism evidence="3 4">
    <name type="scientific">Halalkalibacter kiskunsagensis</name>
    <dbReference type="NCBI Taxonomy" id="1548599"/>
    <lineage>
        <taxon>Bacteria</taxon>
        <taxon>Bacillati</taxon>
        <taxon>Bacillota</taxon>
        <taxon>Bacilli</taxon>
        <taxon>Bacillales</taxon>
        <taxon>Bacillaceae</taxon>
        <taxon>Halalkalibacter</taxon>
    </lineage>
</organism>
<evidence type="ECO:0000313" key="3">
    <source>
        <dbReference type="EMBL" id="MFC0470581.1"/>
    </source>
</evidence>
<evidence type="ECO:0000259" key="2">
    <source>
        <dbReference type="Pfam" id="PF01551"/>
    </source>
</evidence>
<dbReference type="InterPro" id="IPR011055">
    <property type="entry name" value="Dup_hybrid_motif"/>
</dbReference>
<gene>
    <name evidence="3" type="ORF">ACFFHM_08745</name>
</gene>
<dbReference type="CDD" id="cd12797">
    <property type="entry name" value="M23_peptidase"/>
    <property type="match status" value="1"/>
</dbReference>